<sequence length="47" mass="5048">MKKPEHKEISVGFVALGCPKNLVDSEKMLANIGQAGFILSNDLTSTD</sequence>
<dbReference type="InterPro" id="IPR038135">
    <property type="entry name" value="Methylthiotransferase_N_sf"/>
</dbReference>
<name>A0A0F8WH07_9ZZZZ</name>
<feature type="non-terminal residue" evidence="1">
    <location>
        <position position="47"/>
    </location>
</feature>
<organism evidence="1">
    <name type="scientific">marine sediment metagenome</name>
    <dbReference type="NCBI Taxonomy" id="412755"/>
    <lineage>
        <taxon>unclassified sequences</taxon>
        <taxon>metagenomes</taxon>
        <taxon>ecological metagenomes</taxon>
    </lineage>
</organism>
<dbReference type="AlphaFoldDB" id="A0A0F8WH07"/>
<protein>
    <submittedName>
        <fullName evidence="1">Uncharacterized protein</fullName>
    </submittedName>
</protein>
<reference evidence="1" key="1">
    <citation type="journal article" date="2015" name="Nature">
        <title>Complex archaea that bridge the gap between prokaryotes and eukaryotes.</title>
        <authorList>
            <person name="Spang A."/>
            <person name="Saw J.H."/>
            <person name="Jorgensen S.L."/>
            <person name="Zaremba-Niedzwiedzka K."/>
            <person name="Martijn J."/>
            <person name="Lind A.E."/>
            <person name="van Eijk R."/>
            <person name="Schleper C."/>
            <person name="Guy L."/>
            <person name="Ettema T.J."/>
        </authorList>
    </citation>
    <scope>NUCLEOTIDE SEQUENCE</scope>
</reference>
<dbReference type="Gene3D" id="3.40.50.12160">
    <property type="entry name" value="Methylthiotransferase, N-terminal domain"/>
    <property type="match status" value="1"/>
</dbReference>
<accession>A0A0F8WH07</accession>
<evidence type="ECO:0000313" key="1">
    <source>
        <dbReference type="EMBL" id="KKK56157.1"/>
    </source>
</evidence>
<dbReference type="EMBL" id="LAZR01065131">
    <property type="protein sequence ID" value="KKK56157.1"/>
    <property type="molecule type" value="Genomic_DNA"/>
</dbReference>
<comment type="caution">
    <text evidence="1">The sequence shown here is derived from an EMBL/GenBank/DDBJ whole genome shotgun (WGS) entry which is preliminary data.</text>
</comment>
<proteinExistence type="predicted"/>
<gene>
    <name evidence="1" type="ORF">LCGC14_3067360</name>
</gene>